<feature type="chain" id="PRO_5032432647" evidence="1">
    <location>
        <begin position="25"/>
        <end position="212"/>
    </location>
</feature>
<dbReference type="Proteomes" id="UP000466966">
    <property type="component" value="Unassembled WGS sequence"/>
</dbReference>
<gene>
    <name evidence="2" type="ORF">GRI99_13215</name>
</gene>
<evidence type="ECO:0000313" key="2">
    <source>
        <dbReference type="EMBL" id="MXO72585.1"/>
    </source>
</evidence>
<comment type="caution">
    <text evidence="2">The sequence shown here is derived from an EMBL/GenBank/DDBJ whole genome shotgun (WGS) entry which is preliminary data.</text>
</comment>
<reference evidence="2 3" key="1">
    <citation type="submission" date="2019-12" db="EMBL/GenBank/DDBJ databases">
        <title>Genomic-based taxomic classification of the family Erythrobacteraceae.</title>
        <authorList>
            <person name="Xu L."/>
        </authorList>
    </citation>
    <scope>NUCLEOTIDE SEQUENCE [LARGE SCALE GENOMIC DNA]</scope>
    <source>
        <strain evidence="2 3">M0322</strain>
    </source>
</reference>
<evidence type="ECO:0000313" key="3">
    <source>
        <dbReference type="Proteomes" id="UP000466966"/>
    </source>
</evidence>
<proteinExistence type="predicted"/>
<accession>A0A844YW75</accession>
<protein>
    <submittedName>
        <fullName evidence="2">DUF2490 domain-containing protein</fullName>
    </submittedName>
</protein>
<dbReference type="InterPro" id="IPR019619">
    <property type="entry name" value="DUF2490"/>
</dbReference>
<keyword evidence="1" id="KW-0732">Signal</keyword>
<sequence length="212" mass="23131">MNPHFPSALAALASLLMLPAPARAAAEDTQVWLFLNGVVPMAEDVTATLELSPRLREGADQVLARGSVDWQVAQGVQLGGGASWVEQAGGHEFRPHQQLQFSHGPLQLRSRVEERFFAGADRAQIRLRQRVQLTVPLAQGLNGVANGELLYIARAESRTGSVRVDSWRATAGANYRLSPRAEIGLAYLAIYSPRAGARDRLSHVPQIRLTLR</sequence>
<evidence type="ECO:0000256" key="1">
    <source>
        <dbReference type="SAM" id="SignalP"/>
    </source>
</evidence>
<dbReference type="Pfam" id="PF10677">
    <property type="entry name" value="DUF2490"/>
    <property type="match status" value="1"/>
</dbReference>
<dbReference type="OrthoDB" id="7425634at2"/>
<keyword evidence="3" id="KW-1185">Reference proteome</keyword>
<dbReference type="AlphaFoldDB" id="A0A844YW75"/>
<name>A0A844YW75_9SPHN</name>
<feature type="signal peptide" evidence="1">
    <location>
        <begin position="1"/>
        <end position="24"/>
    </location>
</feature>
<dbReference type="RefSeq" id="WP_160772509.1">
    <property type="nucleotide sequence ID" value="NZ_WTYV01000005.1"/>
</dbReference>
<dbReference type="EMBL" id="WTYV01000005">
    <property type="protein sequence ID" value="MXO72585.1"/>
    <property type="molecule type" value="Genomic_DNA"/>
</dbReference>
<organism evidence="2 3">
    <name type="scientific">Alteraurantiacibacter buctensis</name>
    <dbReference type="NCBI Taxonomy" id="1503981"/>
    <lineage>
        <taxon>Bacteria</taxon>
        <taxon>Pseudomonadati</taxon>
        <taxon>Pseudomonadota</taxon>
        <taxon>Alphaproteobacteria</taxon>
        <taxon>Sphingomonadales</taxon>
        <taxon>Erythrobacteraceae</taxon>
        <taxon>Alteraurantiacibacter</taxon>
    </lineage>
</organism>